<dbReference type="AlphaFoldDB" id="A0A415S9Y8"/>
<accession>A0A415S9Y8</accession>
<reference evidence="2 3" key="1">
    <citation type="submission" date="2018-08" db="EMBL/GenBank/DDBJ databases">
        <title>A genome reference for cultivated species of the human gut microbiota.</title>
        <authorList>
            <person name="Zou Y."/>
            <person name="Xue W."/>
            <person name="Luo G."/>
        </authorList>
    </citation>
    <scope>NUCLEOTIDE SEQUENCE [LARGE SCALE GENOMIC DNA]</scope>
    <source>
        <strain evidence="2 3">AF33-12</strain>
    </source>
</reference>
<dbReference type="InterPro" id="IPR043964">
    <property type="entry name" value="P-loop_TraG"/>
</dbReference>
<name>A0A415S9Y8_MEDGN</name>
<dbReference type="InterPro" id="IPR051162">
    <property type="entry name" value="T4SS_component"/>
</dbReference>
<dbReference type="NCBIfam" id="NF045971">
    <property type="entry name" value="conju_CD1110"/>
    <property type="match status" value="1"/>
</dbReference>
<evidence type="ECO:0000313" key="3">
    <source>
        <dbReference type="Proteomes" id="UP000285610"/>
    </source>
</evidence>
<gene>
    <name evidence="2" type="ORF">DWZ50_07780</name>
</gene>
<organism evidence="2 3">
    <name type="scientific">Mediterraneibacter gnavus</name>
    <name type="common">Ruminococcus gnavus</name>
    <dbReference type="NCBI Taxonomy" id="33038"/>
    <lineage>
        <taxon>Bacteria</taxon>
        <taxon>Bacillati</taxon>
        <taxon>Bacillota</taxon>
        <taxon>Clostridia</taxon>
        <taxon>Lachnospirales</taxon>
        <taxon>Lachnospiraceae</taxon>
        <taxon>Mediterraneibacter</taxon>
    </lineage>
</organism>
<sequence length="763" mass="88130">MAKDGTFEVYKGKFSRMYRFQDINYVTAGTEEQVAILKKYCQLINTIDVEFKITINNRNKNMKNFREEVLYPCQEDEFDWIRKNYNEMIEEKIVQGRQGIEQERYLTVTVERKNYEQAKAFFSSLEAGMKQHFEELGSKLKPLDIGERLRVLFNFYRIGEEELFSFDYKTAFAYGNDPKNDICNGFMKFWPGYFETDRKFCRVLFIKRYPSSLRDTFLTEIGNLPIHSMITVDVVPVPKQLATRTLQKKYLGIENDILRQQRVRNKNNDFSTEISYLKKVQKKTIEGVMDDVRENDQNVFFTGVTILLMAEDKKELDSMTETIKNIANGSMCQIEPHYYQQKEALNTVLPIGGRQVETMRTMLTRDIAALIPFHVQELKDRSGFWYGINQVSKNLNIADRKKLVNGNGMIFGVPGSGKSYFTKMEMFQVLIGTKDDVIIVDPTLEYFDLAQVVGMAATTVNFSTYTKNYLNPLDMDVWNLDIKDSNGWIRDKAEFMLALCEQCFGEPLNSRHKSIIDRCVRKLYLDIAKAKEKHIPVMSEFHEILLEQPEEEAEDIALGLEIFVNGSMNIFNNQTNVETNTRLTVYGIRDLGKELSAIAMLVMLESISRKIAENAKIGRATWLYIDEMHTLFGEDMEFSGNFVYTLWKKVRKQGGMCTGITQNIVDMLQSYIGTTILNNSEFIALLKQSNLDSQELERVAGIPEAQLKYVSNSPAGTGIIKHGGIIVPFDCRMEKGNNLYKLFNTNIHEKFQMQEQNLEGAMF</sequence>
<dbReference type="Pfam" id="PF19044">
    <property type="entry name" value="P-loop_TraG"/>
    <property type="match status" value="1"/>
</dbReference>
<feature type="domain" description="TraG P-loop" evidence="1">
    <location>
        <begin position="401"/>
        <end position="693"/>
    </location>
</feature>
<dbReference type="SUPFAM" id="SSF52540">
    <property type="entry name" value="P-loop containing nucleoside triphosphate hydrolases"/>
    <property type="match status" value="1"/>
</dbReference>
<dbReference type="Gene3D" id="3.40.50.300">
    <property type="entry name" value="P-loop containing nucleotide triphosphate hydrolases"/>
    <property type="match status" value="1"/>
</dbReference>
<protein>
    <submittedName>
        <fullName evidence="2">DUF87 domain-containing protein</fullName>
    </submittedName>
</protein>
<dbReference type="InterPro" id="IPR027417">
    <property type="entry name" value="P-loop_NTPase"/>
</dbReference>
<dbReference type="PANTHER" id="PTHR30121">
    <property type="entry name" value="UNCHARACTERIZED PROTEIN YJGR-RELATED"/>
    <property type="match status" value="1"/>
</dbReference>
<dbReference type="Proteomes" id="UP000285610">
    <property type="component" value="Unassembled WGS sequence"/>
</dbReference>
<dbReference type="Gene3D" id="1.10.8.730">
    <property type="match status" value="1"/>
</dbReference>
<comment type="caution">
    <text evidence="2">The sequence shown here is derived from an EMBL/GenBank/DDBJ whole genome shotgun (WGS) entry which is preliminary data.</text>
</comment>
<evidence type="ECO:0000259" key="1">
    <source>
        <dbReference type="Pfam" id="PF19044"/>
    </source>
</evidence>
<proteinExistence type="predicted"/>
<evidence type="ECO:0000313" key="2">
    <source>
        <dbReference type="EMBL" id="RHM77002.1"/>
    </source>
</evidence>
<dbReference type="EMBL" id="QRQE01000016">
    <property type="protein sequence ID" value="RHM77002.1"/>
    <property type="molecule type" value="Genomic_DNA"/>
</dbReference>
<dbReference type="PANTHER" id="PTHR30121:SF6">
    <property type="entry name" value="SLR6007 PROTEIN"/>
    <property type="match status" value="1"/>
</dbReference>